<name>E0XY94_9SPIR</name>
<organism evidence="2">
    <name type="scientific">uncultured Spirochaetales bacterium HF0500_06B09</name>
    <dbReference type="NCBI Taxonomy" id="710994"/>
    <lineage>
        <taxon>Bacteria</taxon>
        <taxon>Pseudomonadati</taxon>
        <taxon>Spirochaetota</taxon>
        <taxon>Spirochaetia</taxon>
        <taxon>Spirochaetales</taxon>
        <taxon>environmental samples</taxon>
    </lineage>
</organism>
<proteinExistence type="predicted"/>
<accession>E0XY94</accession>
<evidence type="ECO:0000256" key="1">
    <source>
        <dbReference type="SAM" id="Phobius"/>
    </source>
</evidence>
<keyword evidence="1" id="KW-0812">Transmembrane</keyword>
<dbReference type="EMBL" id="GU474919">
    <property type="protein sequence ID" value="ADI19374.1"/>
    <property type="molecule type" value="Genomic_DNA"/>
</dbReference>
<dbReference type="AlphaFoldDB" id="E0XY94"/>
<protein>
    <submittedName>
        <fullName evidence="2">Uncharacterized protein</fullName>
    </submittedName>
</protein>
<sequence>MAHKARRGGLSLWSRPAQSFARTFIPPMVVGAFLTGALVKTNTVHLLPGVWLSLYGLAALTGGAFSVRSVAIMGISFLLFGAAALLHSPAGSILMLCGFGISHIAFGIYIAWRHGG</sequence>
<feature type="transmembrane region" description="Helical" evidence="1">
    <location>
        <begin position="20"/>
        <end position="39"/>
    </location>
</feature>
<feature type="transmembrane region" description="Helical" evidence="1">
    <location>
        <begin position="70"/>
        <end position="87"/>
    </location>
</feature>
<keyword evidence="1" id="KW-0472">Membrane</keyword>
<reference evidence="2" key="1">
    <citation type="journal article" date="2011" name="Environ. Microbiol.">
        <title>Time-series analyses of Monterey Bay coastal microbial picoplankton using a 'genome proxy' microarray.</title>
        <authorList>
            <person name="Rich V.I."/>
            <person name="Pham V.D."/>
            <person name="Eppley J."/>
            <person name="Shi Y."/>
            <person name="DeLong E.F."/>
        </authorList>
    </citation>
    <scope>NUCLEOTIDE SEQUENCE</scope>
</reference>
<keyword evidence="1" id="KW-1133">Transmembrane helix</keyword>
<evidence type="ECO:0000313" key="2">
    <source>
        <dbReference type="EMBL" id="ADI19374.1"/>
    </source>
</evidence>
<feature type="transmembrane region" description="Helical" evidence="1">
    <location>
        <begin position="93"/>
        <end position="112"/>
    </location>
</feature>